<organism evidence="2 3">
    <name type="scientific">Sphingobacterium haloxyli</name>
    <dbReference type="NCBI Taxonomy" id="2100533"/>
    <lineage>
        <taxon>Bacteria</taxon>
        <taxon>Pseudomonadati</taxon>
        <taxon>Bacteroidota</taxon>
        <taxon>Sphingobacteriia</taxon>
        <taxon>Sphingobacteriales</taxon>
        <taxon>Sphingobacteriaceae</taxon>
        <taxon>Sphingobacterium</taxon>
    </lineage>
</organism>
<sequence>MKIVIVNYRYFVSGGPERYLFNIKQVLESKGHEVIPFSIQHSRNVHSEFSNDFLSSIGTGDEVYFSQYNTRSLKDSVKGFARMTYSVEAKRRFSKFLKKTRPDIVYILYYQNKISCSIVDAAHKLNIPIVHRISDYSLVSPCNSLFRYDKNEICEKCLHGSKVNAVKYKCVYNSAIYSLVKALALKIQDLVDIKSKTDAFIFPSNFTLTKFLEGGFPARKLHYIPTLFNHNILRGDIKISYQNFALYVGRLDQDKGILTMLKAFVNTSYNLKIIGFSSSGYMSTIEDFLKDKNHNIEFLGKMDFKEMQTYLSGCLFTIIPSEWYDNLPNTLLESFAFSKCVIASDLGSLAENIENNITGLLFENKNVNSLKEKVDFLFQNSSEAKRIGKNCGLKIREKYSAEDHYNELMSVFEKVKEDRRVSS</sequence>
<dbReference type="Proteomes" id="UP000239711">
    <property type="component" value="Unassembled WGS sequence"/>
</dbReference>
<comment type="caution">
    <text evidence="2">The sequence shown here is derived from an EMBL/GenBank/DDBJ whole genome shotgun (WGS) entry which is preliminary data.</text>
</comment>
<dbReference type="Gene3D" id="3.40.50.2000">
    <property type="entry name" value="Glycogen Phosphorylase B"/>
    <property type="match status" value="2"/>
</dbReference>
<reference evidence="2 3" key="1">
    <citation type="submission" date="2018-02" db="EMBL/GenBank/DDBJ databases">
        <title>The draft genome of Sphingobacterium sp. 5JN-11.</title>
        <authorList>
            <person name="Liu L."/>
            <person name="Li L."/>
            <person name="Liang L."/>
            <person name="Zhang X."/>
            <person name="Wang T."/>
        </authorList>
    </citation>
    <scope>NUCLEOTIDE SEQUENCE [LARGE SCALE GENOMIC DNA]</scope>
    <source>
        <strain evidence="2 3">5JN-11</strain>
    </source>
</reference>
<gene>
    <name evidence="2" type="ORF">C5745_13360</name>
</gene>
<dbReference type="EMBL" id="PVBQ01000010">
    <property type="protein sequence ID" value="PRD46899.1"/>
    <property type="molecule type" value="Genomic_DNA"/>
</dbReference>
<protein>
    <recommendedName>
        <fullName evidence="1">Glycosyl transferase family 1 domain-containing protein</fullName>
    </recommendedName>
</protein>
<dbReference type="GO" id="GO:0016757">
    <property type="term" value="F:glycosyltransferase activity"/>
    <property type="evidence" value="ECO:0007669"/>
    <property type="project" value="InterPro"/>
</dbReference>
<evidence type="ECO:0000313" key="3">
    <source>
        <dbReference type="Proteomes" id="UP000239711"/>
    </source>
</evidence>
<evidence type="ECO:0000313" key="2">
    <source>
        <dbReference type="EMBL" id="PRD46899.1"/>
    </source>
</evidence>
<feature type="domain" description="Glycosyl transferase family 1" evidence="1">
    <location>
        <begin position="242"/>
        <end position="390"/>
    </location>
</feature>
<name>A0A2S9J2B7_9SPHI</name>
<dbReference type="SUPFAM" id="SSF53756">
    <property type="entry name" value="UDP-Glycosyltransferase/glycogen phosphorylase"/>
    <property type="match status" value="1"/>
</dbReference>
<dbReference type="AlphaFoldDB" id="A0A2S9J2B7"/>
<dbReference type="InterPro" id="IPR001296">
    <property type="entry name" value="Glyco_trans_1"/>
</dbReference>
<dbReference type="PANTHER" id="PTHR12526:SF638">
    <property type="entry name" value="SPORE COAT PROTEIN SA"/>
    <property type="match status" value="1"/>
</dbReference>
<keyword evidence="3" id="KW-1185">Reference proteome</keyword>
<dbReference type="Pfam" id="PF00534">
    <property type="entry name" value="Glycos_transf_1"/>
    <property type="match status" value="1"/>
</dbReference>
<evidence type="ECO:0000259" key="1">
    <source>
        <dbReference type="Pfam" id="PF00534"/>
    </source>
</evidence>
<dbReference type="PANTHER" id="PTHR12526">
    <property type="entry name" value="GLYCOSYLTRANSFERASE"/>
    <property type="match status" value="1"/>
</dbReference>
<dbReference type="OrthoDB" id="9787111at2"/>
<dbReference type="CDD" id="cd03801">
    <property type="entry name" value="GT4_PimA-like"/>
    <property type="match status" value="1"/>
</dbReference>
<proteinExistence type="predicted"/>
<accession>A0A2S9J2B7</accession>